<organism evidence="2 3">
    <name type="scientific">Pseudomonas syringae pv. avii</name>
    <dbReference type="NCBI Taxonomy" id="663959"/>
    <lineage>
        <taxon>Bacteria</taxon>
        <taxon>Pseudomonadati</taxon>
        <taxon>Pseudomonadota</taxon>
        <taxon>Gammaproteobacteria</taxon>
        <taxon>Pseudomonadales</taxon>
        <taxon>Pseudomonadaceae</taxon>
        <taxon>Pseudomonas</taxon>
        <taxon>Pseudomonas syringae</taxon>
    </lineage>
</organism>
<evidence type="ECO:0000313" key="2">
    <source>
        <dbReference type="EMBL" id="RMU59044.1"/>
    </source>
</evidence>
<keyword evidence="1" id="KW-1133">Transmembrane helix</keyword>
<evidence type="ECO:0000256" key="1">
    <source>
        <dbReference type="SAM" id="Phobius"/>
    </source>
</evidence>
<comment type="caution">
    <text evidence="2">The sequence shown here is derived from an EMBL/GenBank/DDBJ whole genome shotgun (WGS) entry which is preliminary data.</text>
</comment>
<accession>A0A3M5VMS7</accession>
<proteinExistence type="predicted"/>
<sequence length="73" mass="8183">MLSPKLGVWAMATAVLLIFSMVQKLVRGITMSTGKWAQDGVYLRSLTFQIQSLSSKSFWSWGFVVRNFLAVPV</sequence>
<dbReference type="AlphaFoldDB" id="A0A3M5VMS7"/>
<protein>
    <submittedName>
        <fullName evidence="2">Uncharacterized protein</fullName>
    </submittedName>
</protein>
<feature type="transmembrane region" description="Helical" evidence="1">
    <location>
        <begin position="6"/>
        <end position="26"/>
    </location>
</feature>
<gene>
    <name evidence="2" type="ORF">ALP29_200879</name>
</gene>
<evidence type="ECO:0000313" key="3">
    <source>
        <dbReference type="Proteomes" id="UP000280395"/>
    </source>
</evidence>
<keyword evidence="1" id="KW-0812">Transmembrane</keyword>
<dbReference type="Proteomes" id="UP000280395">
    <property type="component" value="Unassembled WGS sequence"/>
</dbReference>
<name>A0A3M5VMS7_PSESX</name>
<keyword evidence="1" id="KW-0472">Membrane</keyword>
<reference evidence="2 3" key="1">
    <citation type="submission" date="2018-08" db="EMBL/GenBank/DDBJ databases">
        <title>Recombination of ecologically and evolutionarily significant loci maintains genetic cohesion in the Pseudomonas syringae species complex.</title>
        <authorList>
            <person name="Dillon M."/>
            <person name="Thakur S."/>
            <person name="Almeida R.N.D."/>
            <person name="Weir B.S."/>
            <person name="Guttman D.S."/>
        </authorList>
    </citation>
    <scope>NUCLEOTIDE SEQUENCE [LARGE SCALE GENOMIC DNA]</scope>
    <source>
        <strain evidence="2 3">ICMP 14479</strain>
    </source>
</reference>
<dbReference type="EMBL" id="RBUA01000534">
    <property type="protein sequence ID" value="RMU59044.1"/>
    <property type="molecule type" value="Genomic_DNA"/>
</dbReference>